<dbReference type="OrthoDB" id="1495793at2"/>
<sequence>MDSKQKKQFNAMLVALTKIAKGYQTPKKIKKEAESTYGLEYEECLEMSYENIQYEAKNAIKGIKPII</sequence>
<keyword evidence="2" id="KW-1185">Reference proteome</keyword>
<dbReference type="AlphaFoldDB" id="A0A7K0EJ04"/>
<reference evidence="1 2" key="1">
    <citation type="journal article" date="2018" name="Antonie Van Leeuwenhoek">
        <title>Larkinella terrae sp. nov., isolated from soil on Jeju Island, South Korea.</title>
        <authorList>
            <person name="Ten L.N."/>
            <person name="Jeon J."/>
            <person name="Park S.J."/>
            <person name="Park S."/>
            <person name="Lee S.Y."/>
            <person name="Kim M.K."/>
            <person name="Jung H.Y."/>
        </authorList>
    </citation>
    <scope>NUCLEOTIDE SEQUENCE [LARGE SCALE GENOMIC DNA]</scope>
    <source>
        <strain evidence="1 2">KCTC 52001</strain>
    </source>
</reference>
<evidence type="ECO:0000313" key="1">
    <source>
        <dbReference type="EMBL" id="MRS61819.1"/>
    </source>
</evidence>
<organism evidence="1 2">
    <name type="scientific">Larkinella terrae</name>
    <dbReference type="NCBI Taxonomy" id="2025311"/>
    <lineage>
        <taxon>Bacteria</taxon>
        <taxon>Pseudomonadati</taxon>
        <taxon>Bacteroidota</taxon>
        <taxon>Cytophagia</taxon>
        <taxon>Cytophagales</taxon>
        <taxon>Spirosomataceae</taxon>
        <taxon>Larkinella</taxon>
    </lineage>
</organism>
<name>A0A7K0EJ04_9BACT</name>
<comment type="caution">
    <text evidence="1">The sequence shown here is derived from an EMBL/GenBank/DDBJ whole genome shotgun (WGS) entry which is preliminary data.</text>
</comment>
<gene>
    <name evidence="1" type="ORF">GJJ30_11015</name>
</gene>
<proteinExistence type="predicted"/>
<protein>
    <submittedName>
        <fullName evidence="1">Uncharacterized protein</fullName>
    </submittedName>
</protein>
<dbReference type="EMBL" id="WJXZ01000006">
    <property type="protein sequence ID" value="MRS61819.1"/>
    <property type="molecule type" value="Genomic_DNA"/>
</dbReference>
<dbReference type="RefSeq" id="WP_154175211.1">
    <property type="nucleotide sequence ID" value="NZ_WJXZ01000006.1"/>
</dbReference>
<evidence type="ECO:0000313" key="2">
    <source>
        <dbReference type="Proteomes" id="UP000441754"/>
    </source>
</evidence>
<accession>A0A7K0EJ04</accession>
<dbReference type="Proteomes" id="UP000441754">
    <property type="component" value="Unassembled WGS sequence"/>
</dbReference>